<dbReference type="RefSeq" id="WP_077535464.1">
    <property type="nucleotide sequence ID" value="NZ_CANLYY010000065.1"/>
</dbReference>
<dbReference type="InterPro" id="IPR000531">
    <property type="entry name" value="Beta-barrel_TonB"/>
</dbReference>
<evidence type="ECO:0000256" key="6">
    <source>
        <dbReference type="ARBA" id="ARBA00023136"/>
    </source>
</evidence>
<feature type="signal peptide" evidence="10">
    <location>
        <begin position="1"/>
        <end position="27"/>
    </location>
</feature>
<dbReference type="EMBL" id="CP019628">
    <property type="protein sequence ID" value="AQP98742.1"/>
    <property type="molecule type" value="Genomic_DNA"/>
</dbReference>
<evidence type="ECO:0000256" key="2">
    <source>
        <dbReference type="ARBA" id="ARBA00022448"/>
    </source>
</evidence>
<dbReference type="KEGG" id="paln:B0W48_02355"/>
<dbReference type="Gene3D" id="2.40.170.20">
    <property type="entry name" value="TonB-dependent receptor, beta-barrel domain"/>
    <property type="match status" value="1"/>
</dbReference>
<feature type="domain" description="TonB-dependent receptor-like beta-barrel" evidence="11">
    <location>
        <begin position="378"/>
        <end position="854"/>
    </location>
</feature>
<dbReference type="STRING" id="247523.B0W48_02355"/>
<organism evidence="13 14">
    <name type="scientific">Pseudoalteromonas aliena</name>
    <dbReference type="NCBI Taxonomy" id="247523"/>
    <lineage>
        <taxon>Bacteria</taxon>
        <taxon>Pseudomonadati</taxon>
        <taxon>Pseudomonadota</taxon>
        <taxon>Gammaproteobacteria</taxon>
        <taxon>Alteromonadales</taxon>
        <taxon>Pseudoalteromonadaceae</taxon>
        <taxon>Pseudoalteromonas</taxon>
    </lineage>
</organism>
<dbReference type="NCBIfam" id="TIGR01782">
    <property type="entry name" value="TonB-Xanth-Caul"/>
    <property type="match status" value="1"/>
</dbReference>
<dbReference type="Pfam" id="PF07715">
    <property type="entry name" value="Plug"/>
    <property type="match status" value="1"/>
</dbReference>
<dbReference type="GO" id="GO:0009279">
    <property type="term" value="C:cell outer membrane"/>
    <property type="evidence" value="ECO:0007669"/>
    <property type="project" value="UniProtKB-SubCell"/>
</dbReference>
<evidence type="ECO:0000256" key="5">
    <source>
        <dbReference type="ARBA" id="ARBA00023077"/>
    </source>
</evidence>
<evidence type="ECO:0000256" key="7">
    <source>
        <dbReference type="ARBA" id="ARBA00023237"/>
    </source>
</evidence>
<dbReference type="SUPFAM" id="SSF56935">
    <property type="entry name" value="Porins"/>
    <property type="match status" value="1"/>
</dbReference>
<dbReference type="Proteomes" id="UP000188243">
    <property type="component" value="Chromosome"/>
</dbReference>
<keyword evidence="3 8" id="KW-1134">Transmembrane beta strand</keyword>
<dbReference type="InterPro" id="IPR012910">
    <property type="entry name" value="Plug_dom"/>
</dbReference>
<evidence type="ECO:0000256" key="8">
    <source>
        <dbReference type="PROSITE-ProRule" id="PRU01360"/>
    </source>
</evidence>
<proteinExistence type="inferred from homology"/>
<sequence length="887" mass="97424">MSKSIFKKGMLASSIALILTSGTSAMAAEQVSSVAESDIEVIEVKGIRSSLKENINAKRFSSNVSDVITSEDIGKFPDKNVAETLSRITGVAVSREFGEGEKVSIRGAGPKYNRTLLNGQTVGTADWFILDEANRSFNYTMLPSVIVKSLEVNKSPVASIDEGSIGGTIVLRTRRPLEMDANSVSLSLEGQYSETSEETDPQLAGMYSWKNEDESFGVMVSAVKQERNLERQGFEVLGWVESADDKYSVPRNIGAPKFVQSRERETIFATLQYAPTDSLLMTLNYLDSKMDVDNQNSNLINFAFGDRAEIIANATKIENGAILASSAGGNYAYNFINRVSSTQTDQLHLDVDYQGDGYSLNVELGRTEAKGGTYRETSWEYVAVGAGYEYDLTGTPNVNVGVNPADGNNFAAGWIWGGAKPTTDEETFAQADLTFDVEFGPFTAIKTGVKYRQAERTQGRHAYSWHAPFADGGPDSDHYLDHIFDSCPTLATCGLDANGAISIDAGVTGNITQQVSHNRGLMEDIAFNGLNGVSAAYAIHDNLAEIWEVKEDILALYVQGDFSGDGYRGNVGLRHVSTDQTSYGYEFSGDSWGLNTINGDWLTPKVLNWVSQDNDYSEFLPSFNIAFDLTDEQVFRVGAARVMARQNWADISSSETFGSLTGGRGTGSRGNPNLAPTIANQFDLSWEWYYDDASMLSVAYFAKDLSSLRSTVTVTEDRYDQENDVFVPVDFAQPGNGLGGSIQGIELGLQHDFGGFGVSANYTYTDASADEERDISKAGTGLVEGTSKNMLNLMAFYENDDYQARIMYNFRSDWYKGLHFNGDELFNDSFGQWDASASYNVNQYVTLTLEAVNLTDEEIVEYNTNEERIMSIYSNGRRYVAGIRVNF</sequence>
<keyword evidence="7 8" id="KW-0998">Cell outer membrane</keyword>
<feature type="chain" id="PRO_5010199109" evidence="10">
    <location>
        <begin position="28"/>
        <end position="887"/>
    </location>
</feature>
<comment type="similarity">
    <text evidence="8 9">Belongs to the TonB-dependent receptor family.</text>
</comment>
<dbReference type="InterPro" id="IPR039426">
    <property type="entry name" value="TonB-dep_rcpt-like"/>
</dbReference>
<evidence type="ECO:0000256" key="4">
    <source>
        <dbReference type="ARBA" id="ARBA00022692"/>
    </source>
</evidence>
<comment type="subcellular location">
    <subcellularLocation>
        <location evidence="1 8">Cell outer membrane</location>
        <topology evidence="1 8">Multi-pass membrane protein</topology>
    </subcellularLocation>
</comment>
<keyword evidence="2 8" id="KW-0813">Transport</keyword>
<evidence type="ECO:0000313" key="14">
    <source>
        <dbReference type="Proteomes" id="UP000188243"/>
    </source>
</evidence>
<evidence type="ECO:0000256" key="1">
    <source>
        <dbReference type="ARBA" id="ARBA00004571"/>
    </source>
</evidence>
<dbReference type="AlphaFoldDB" id="A0A1Q2GUF8"/>
<evidence type="ECO:0000313" key="13">
    <source>
        <dbReference type="EMBL" id="AQP98742.1"/>
    </source>
</evidence>
<accession>A0A1Q2GUF8</accession>
<name>A0A1Q2GUF8_9GAMM</name>
<keyword evidence="10" id="KW-0732">Signal</keyword>
<evidence type="ECO:0000256" key="10">
    <source>
        <dbReference type="SAM" id="SignalP"/>
    </source>
</evidence>
<evidence type="ECO:0000259" key="11">
    <source>
        <dbReference type="Pfam" id="PF00593"/>
    </source>
</evidence>
<dbReference type="InterPro" id="IPR037066">
    <property type="entry name" value="Plug_dom_sf"/>
</dbReference>
<dbReference type="PANTHER" id="PTHR40980:SF3">
    <property type="entry name" value="TONB-DEPENDENT RECEPTOR-LIKE BETA-BARREL DOMAIN-CONTAINING PROTEIN"/>
    <property type="match status" value="1"/>
</dbReference>
<dbReference type="Pfam" id="PF00593">
    <property type="entry name" value="TonB_dep_Rec_b-barrel"/>
    <property type="match status" value="1"/>
</dbReference>
<gene>
    <name evidence="13" type="ORF">B0W48_02355</name>
</gene>
<feature type="domain" description="TonB-dependent receptor plug" evidence="12">
    <location>
        <begin position="62"/>
        <end position="168"/>
    </location>
</feature>
<keyword evidence="13" id="KW-0675">Receptor</keyword>
<keyword evidence="6 8" id="KW-0472">Membrane</keyword>
<dbReference type="InterPro" id="IPR036942">
    <property type="entry name" value="Beta-barrel_TonB_sf"/>
</dbReference>
<keyword evidence="5 9" id="KW-0798">TonB box</keyword>
<keyword evidence="4 8" id="KW-0812">Transmembrane</keyword>
<dbReference type="InterPro" id="IPR010104">
    <property type="entry name" value="TonB_rcpt_bac"/>
</dbReference>
<dbReference type="CDD" id="cd01347">
    <property type="entry name" value="ligand_gated_channel"/>
    <property type="match status" value="1"/>
</dbReference>
<reference evidence="13 14" key="1">
    <citation type="submission" date="2017-02" db="EMBL/GenBank/DDBJ databases">
        <title>Complete genome sequence of the cold-active Pseudoalteromonas aliena strain EH1 isolated from Arctic seawater.</title>
        <authorList>
            <person name="Kim E."/>
            <person name="Heo E."/>
            <person name="Kim H."/>
            <person name="Kim D."/>
        </authorList>
    </citation>
    <scope>NUCLEOTIDE SEQUENCE [LARGE SCALE GENOMIC DNA]</scope>
    <source>
        <strain evidence="13 14">EH1</strain>
    </source>
</reference>
<evidence type="ECO:0000256" key="9">
    <source>
        <dbReference type="RuleBase" id="RU003357"/>
    </source>
</evidence>
<evidence type="ECO:0000259" key="12">
    <source>
        <dbReference type="Pfam" id="PF07715"/>
    </source>
</evidence>
<dbReference type="PANTHER" id="PTHR40980">
    <property type="entry name" value="PLUG DOMAIN-CONTAINING PROTEIN"/>
    <property type="match status" value="1"/>
</dbReference>
<dbReference type="Gene3D" id="2.170.130.10">
    <property type="entry name" value="TonB-dependent receptor, plug domain"/>
    <property type="match status" value="1"/>
</dbReference>
<evidence type="ECO:0000256" key="3">
    <source>
        <dbReference type="ARBA" id="ARBA00022452"/>
    </source>
</evidence>
<protein>
    <submittedName>
        <fullName evidence="13">TonB-dependent receptor</fullName>
    </submittedName>
</protein>
<dbReference type="PROSITE" id="PS52016">
    <property type="entry name" value="TONB_DEPENDENT_REC_3"/>
    <property type="match status" value="1"/>
</dbReference>